<evidence type="ECO:0000259" key="1">
    <source>
        <dbReference type="Pfam" id="PF16746"/>
    </source>
</evidence>
<dbReference type="InterPro" id="IPR027267">
    <property type="entry name" value="AH/BAR_dom_sf"/>
</dbReference>
<dbReference type="Gene3D" id="1.20.1270.60">
    <property type="entry name" value="Arfaptin homology (AH) domain/BAR domain"/>
    <property type="match status" value="1"/>
</dbReference>
<protein>
    <submittedName>
        <fullName evidence="2">ARHGAP42</fullName>
    </submittedName>
</protein>
<proteinExistence type="predicted"/>
<dbReference type="EMBL" id="CP092863">
    <property type="protein sequence ID" value="UYV60157.1"/>
    <property type="molecule type" value="Genomic_DNA"/>
</dbReference>
<dbReference type="PANTHER" id="PTHR12552:SF1">
    <property type="entry name" value="RHO GTPASE-ACTIVATING PROTEIN GRAF"/>
    <property type="match status" value="1"/>
</dbReference>
<name>A0ABY6JVC9_9ARAC</name>
<feature type="domain" description="BAR" evidence="1">
    <location>
        <begin position="6"/>
        <end position="163"/>
    </location>
</feature>
<gene>
    <name evidence="2" type="ORF">LAZ67_1000149</name>
</gene>
<dbReference type="InterPro" id="IPR047234">
    <property type="entry name" value="GRAF_fam"/>
</dbReference>
<evidence type="ECO:0000313" key="3">
    <source>
        <dbReference type="Proteomes" id="UP001235939"/>
    </source>
</evidence>
<evidence type="ECO:0000313" key="2">
    <source>
        <dbReference type="EMBL" id="UYV60157.1"/>
    </source>
</evidence>
<dbReference type="Pfam" id="PF16746">
    <property type="entry name" value="BAR_3"/>
    <property type="match status" value="1"/>
</dbReference>
<sequence>MGLLPLEFTDCLIDSPYFRENLHAHEKELESTSQAIKVLIRDVKELISAARNLSRAQRNLGTFFQKFNFESIGTRLTDDEIVIAGSLKMFGNLLMAIEDERDRMLERAQDSFIDPIEKFRKEQIGAAKEWKKKFEKDTAKFCQSLERHLNLSTRKSEAQLLDVSLKRYAGYYGPSLSIRVLLTDKCSKSYNNRRAVATRLLRRAKGKCLSE</sequence>
<dbReference type="PANTHER" id="PTHR12552">
    <property type="entry name" value="OLIGOPHRENIN 1"/>
    <property type="match status" value="1"/>
</dbReference>
<organism evidence="2 3">
    <name type="scientific">Cordylochernes scorpioides</name>
    <dbReference type="NCBI Taxonomy" id="51811"/>
    <lineage>
        <taxon>Eukaryota</taxon>
        <taxon>Metazoa</taxon>
        <taxon>Ecdysozoa</taxon>
        <taxon>Arthropoda</taxon>
        <taxon>Chelicerata</taxon>
        <taxon>Arachnida</taxon>
        <taxon>Pseudoscorpiones</taxon>
        <taxon>Cheliferoidea</taxon>
        <taxon>Chernetidae</taxon>
        <taxon>Cordylochernes</taxon>
    </lineage>
</organism>
<reference evidence="2 3" key="1">
    <citation type="submission" date="2022-01" db="EMBL/GenBank/DDBJ databases">
        <title>A chromosomal length assembly of Cordylochernes scorpioides.</title>
        <authorList>
            <person name="Zeh D."/>
            <person name="Zeh J."/>
        </authorList>
    </citation>
    <scope>NUCLEOTIDE SEQUENCE [LARGE SCALE GENOMIC DNA]</scope>
    <source>
        <strain evidence="2">IN4F17</strain>
        <tissue evidence="2">Whole Body</tissue>
    </source>
</reference>
<dbReference type="InterPro" id="IPR004148">
    <property type="entry name" value="BAR_dom"/>
</dbReference>
<accession>A0ABY6JVC9</accession>
<keyword evidence="3" id="KW-1185">Reference proteome</keyword>
<dbReference type="SUPFAM" id="SSF103657">
    <property type="entry name" value="BAR/IMD domain-like"/>
    <property type="match status" value="1"/>
</dbReference>
<dbReference type="Proteomes" id="UP001235939">
    <property type="component" value="Chromosome 01"/>
</dbReference>